<keyword evidence="2" id="KW-1185">Reference proteome</keyword>
<proteinExistence type="predicted"/>
<gene>
    <name evidence="1" type="ORF">BFP71_00695</name>
</gene>
<evidence type="ECO:0008006" key="3">
    <source>
        <dbReference type="Google" id="ProtNLM"/>
    </source>
</evidence>
<dbReference type="OrthoDB" id="982337at2"/>
<accession>A0A1E5T4C1</accession>
<dbReference type="PROSITE" id="PS51257">
    <property type="entry name" value="PROKAR_LIPOPROTEIN"/>
    <property type="match status" value="1"/>
</dbReference>
<dbReference type="AlphaFoldDB" id="A0A1E5T4C1"/>
<dbReference type="RefSeq" id="WP_069833540.1">
    <property type="nucleotide sequence ID" value="NZ_MDGQ01000003.1"/>
</dbReference>
<comment type="caution">
    <text evidence="1">The sequence shown here is derived from an EMBL/GenBank/DDBJ whole genome shotgun (WGS) entry which is preliminary data.</text>
</comment>
<evidence type="ECO:0000313" key="2">
    <source>
        <dbReference type="Proteomes" id="UP000095552"/>
    </source>
</evidence>
<name>A0A1E5T4C1_9BACT</name>
<organism evidence="1 2">
    <name type="scientific">Roseivirga misakiensis</name>
    <dbReference type="NCBI Taxonomy" id="1563681"/>
    <lineage>
        <taxon>Bacteria</taxon>
        <taxon>Pseudomonadati</taxon>
        <taxon>Bacteroidota</taxon>
        <taxon>Cytophagia</taxon>
        <taxon>Cytophagales</taxon>
        <taxon>Roseivirgaceae</taxon>
        <taxon>Roseivirga</taxon>
    </lineage>
</organism>
<dbReference type="Proteomes" id="UP000095552">
    <property type="component" value="Unassembled WGS sequence"/>
</dbReference>
<dbReference type="STRING" id="1563681.BFP71_00695"/>
<evidence type="ECO:0000313" key="1">
    <source>
        <dbReference type="EMBL" id="OEK06228.1"/>
    </source>
</evidence>
<dbReference type="EMBL" id="MDGQ01000003">
    <property type="protein sequence ID" value="OEK06228.1"/>
    <property type="molecule type" value="Genomic_DNA"/>
</dbReference>
<protein>
    <recommendedName>
        <fullName evidence="3">Lipocalin-like domain-containing protein</fullName>
    </recommendedName>
</protein>
<reference evidence="1 2" key="1">
    <citation type="submission" date="2016-08" db="EMBL/GenBank/DDBJ databases">
        <title>Draft genome of Fabibacter sp. strain SK-8.</title>
        <authorList>
            <person name="Wong S.-K."/>
            <person name="Hamasaki K."/>
            <person name="Yoshizawa S."/>
        </authorList>
    </citation>
    <scope>NUCLEOTIDE SEQUENCE [LARGE SCALE GENOMIC DNA]</scope>
    <source>
        <strain evidence="1 2">SK-8</strain>
    </source>
</reference>
<sequence length="151" mass="17290">MKRIILFVLVLGITCSCTKSNRVDPSQIVGTWENTELDVDIKTYNKTNLDSALQIELGEWEAILKLKPIKTTYFEDGTFVAKYFDLEGNPVGEEKGDWKIVNDSLAINSAGYKNIYHVTFKADKARFISILDWDQDGDRDDLYDGWQKKVN</sequence>